<dbReference type="Proteomes" id="UP001169027">
    <property type="component" value="Unassembled WGS sequence"/>
</dbReference>
<proteinExistence type="predicted"/>
<organism evidence="2 3">
    <name type="scientific">Variovorax ginsengisoli</name>
    <dbReference type="NCBI Taxonomy" id="363844"/>
    <lineage>
        <taxon>Bacteria</taxon>
        <taxon>Pseudomonadati</taxon>
        <taxon>Pseudomonadota</taxon>
        <taxon>Betaproteobacteria</taxon>
        <taxon>Burkholderiales</taxon>
        <taxon>Comamonadaceae</taxon>
        <taxon>Variovorax</taxon>
    </lineage>
</organism>
<dbReference type="RefSeq" id="WP_301816300.1">
    <property type="nucleotide sequence ID" value="NZ_JAUJZH010000051.1"/>
</dbReference>
<accession>A0ABT8SFY9</accession>
<gene>
    <name evidence="2" type="ORF">Q2T77_37035</name>
</gene>
<reference evidence="2" key="1">
    <citation type="submission" date="2023-06" db="EMBL/GenBank/DDBJ databases">
        <authorList>
            <person name="Jiang Y."/>
            <person name="Liu Q."/>
        </authorList>
    </citation>
    <scope>NUCLEOTIDE SEQUENCE</scope>
    <source>
        <strain evidence="2">CGMCC 1.12090</strain>
    </source>
</reference>
<evidence type="ECO:0000313" key="2">
    <source>
        <dbReference type="EMBL" id="MDO1537851.1"/>
    </source>
</evidence>
<protein>
    <submittedName>
        <fullName evidence="2">Uncharacterized protein</fullName>
    </submittedName>
</protein>
<feature type="region of interest" description="Disordered" evidence="1">
    <location>
        <begin position="15"/>
        <end position="51"/>
    </location>
</feature>
<dbReference type="EMBL" id="JAUKVY010000051">
    <property type="protein sequence ID" value="MDO1537851.1"/>
    <property type="molecule type" value="Genomic_DNA"/>
</dbReference>
<name>A0ABT8SFY9_9BURK</name>
<evidence type="ECO:0000256" key="1">
    <source>
        <dbReference type="SAM" id="MobiDB-lite"/>
    </source>
</evidence>
<sequence length="51" mass="5286">MKLGYDPVQKALRIDKMPAGTAPSAKRRVAATKTKAQEEAEAGTEAGTVAA</sequence>
<evidence type="ECO:0000313" key="3">
    <source>
        <dbReference type="Proteomes" id="UP001169027"/>
    </source>
</evidence>
<keyword evidence="3" id="KW-1185">Reference proteome</keyword>
<comment type="caution">
    <text evidence="2">The sequence shown here is derived from an EMBL/GenBank/DDBJ whole genome shotgun (WGS) entry which is preliminary data.</text>
</comment>